<gene>
    <name evidence="1" type="ORF">APUTEX25_003261</name>
</gene>
<dbReference type="AlphaFoldDB" id="A0A3M7KTP9"/>
<name>A0A3M7KTP9_AUXPR</name>
<dbReference type="Proteomes" id="UP000279271">
    <property type="component" value="Unassembled WGS sequence"/>
</dbReference>
<reference evidence="2" key="1">
    <citation type="journal article" date="2018" name="Algal Res.">
        <title>Characterization of plant carbon substrate utilization by Auxenochlorella protothecoides.</title>
        <authorList>
            <person name="Vogler B.W."/>
            <person name="Starkenburg S.R."/>
            <person name="Sudasinghe N."/>
            <person name="Schambach J.Y."/>
            <person name="Rollin J.A."/>
            <person name="Pattathil S."/>
            <person name="Barry A.N."/>
        </authorList>
    </citation>
    <scope>NUCLEOTIDE SEQUENCE [LARGE SCALE GENOMIC DNA]</scope>
    <source>
        <strain evidence="2">UTEX 25</strain>
    </source>
</reference>
<evidence type="ECO:0000313" key="1">
    <source>
        <dbReference type="EMBL" id="RMZ53727.1"/>
    </source>
</evidence>
<protein>
    <submittedName>
        <fullName evidence="1">Uncharacterized protein</fullName>
    </submittedName>
</protein>
<dbReference type="EMBL" id="QOKY01000196">
    <property type="protein sequence ID" value="RMZ53727.1"/>
    <property type="molecule type" value="Genomic_DNA"/>
</dbReference>
<comment type="caution">
    <text evidence="1">The sequence shown here is derived from an EMBL/GenBank/DDBJ whole genome shotgun (WGS) entry which is preliminary data.</text>
</comment>
<proteinExistence type="predicted"/>
<organism evidence="1 2">
    <name type="scientific">Auxenochlorella protothecoides</name>
    <name type="common">Green microalga</name>
    <name type="synonym">Chlorella protothecoides</name>
    <dbReference type="NCBI Taxonomy" id="3075"/>
    <lineage>
        <taxon>Eukaryota</taxon>
        <taxon>Viridiplantae</taxon>
        <taxon>Chlorophyta</taxon>
        <taxon>core chlorophytes</taxon>
        <taxon>Trebouxiophyceae</taxon>
        <taxon>Chlorellales</taxon>
        <taxon>Chlorellaceae</taxon>
        <taxon>Auxenochlorella</taxon>
    </lineage>
</organism>
<sequence length="100" mass="10669">MASQVGLTRPRIGASVVARALHILAYAVAPSGRNRNGANVAKRLRRLSAQLARVEEAAKRALVGNDRSLRGGLAQRLLDAESALARQRSEHADAAQLAHK</sequence>
<evidence type="ECO:0000313" key="2">
    <source>
        <dbReference type="Proteomes" id="UP000279271"/>
    </source>
</evidence>
<accession>A0A3M7KTP9</accession>